<dbReference type="EMBL" id="GGMS01007951">
    <property type="protein sequence ID" value="MBY77154.1"/>
    <property type="molecule type" value="Transcribed_RNA"/>
</dbReference>
<reference evidence="1" key="1">
    <citation type="submission" date="2018-04" db="EMBL/GenBank/DDBJ databases">
        <title>Transcriptome assembly of Sipha flava.</title>
        <authorList>
            <person name="Scully E.D."/>
            <person name="Geib S.M."/>
            <person name="Palmer N.A."/>
            <person name="Koch K."/>
            <person name="Bradshaw J."/>
            <person name="Heng-Moss T."/>
            <person name="Sarath G."/>
        </authorList>
    </citation>
    <scope>NUCLEOTIDE SEQUENCE</scope>
</reference>
<dbReference type="OrthoDB" id="6615090at2759"/>
<name>A0A2S2QHF4_9HEMI</name>
<protein>
    <recommendedName>
        <fullName evidence="2">RNA-directed DNA polymerase</fullName>
    </recommendedName>
</protein>
<organism evidence="1">
    <name type="scientific">Sipha flava</name>
    <name type="common">yellow sugarcane aphid</name>
    <dbReference type="NCBI Taxonomy" id="143950"/>
    <lineage>
        <taxon>Eukaryota</taxon>
        <taxon>Metazoa</taxon>
        <taxon>Ecdysozoa</taxon>
        <taxon>Arthropoda</taxon>
        <taxon>Hexapoda</taxon>
        <taxon>Insecta</taxon>
        <taxon>Pterygota</taxon>
        <taxon>Neoptera</taxon>
        <taxon>Paraneoptera</taxon>
        <taxon>Hemiptera</taxon>
        <taxon>Sternorrhyncha</taxon>
        <taxon>Aphidomorpha</taxon>
        <taxon>Aphidoidea</taxon>
        <taxon>Aphididae</taxon>
        <taxon>Sipha</taxon>
    </lineage>
</organism>
<proteinExistence type="predicted"/>
<accession>A0A2S2QHF4</accession>
<sequence length="229" mass="26460">MSFFRTISKINSDYHINNVKLVEIDTYQDLGVVFQPNLLFSSNIKYLCSKALRSLGFLIRNTKEFNNETCLKILYTSLVRPILEFSSVLWNPAQVGLVESLERVQRKFLRFVGYKRKLNGHLNPSVAMSLSSIQASINLESLATRRKSIDIRFMIKLINGVISCPDLLNSLNFNVPKYNSRHRPTFSIPFHRTSYGYNNPLDRIARECNELNNFDLFHSLDFQPLSKVS</sequence>
<dbReference type="PRINTS" id="PR01345">
    <property type="entry name" value="CERVTRCPTASE"/>
</dbReference>
<gene>
    <name evidence="1" type="ORF">g.43433</name>
</gene>
<dbReference type="AlphaFoldDB" id="A0A2S2QHF4"/>
<evidence type="ECO:0008006" key="2">
    <source>
        <dbReference type="Google" id="ProtNLM"/>
    </source>
</evidence>
<evidence type="ECO:0000313" key="1">
    <source>
        <dbReference type="EMBL" id="MBY77154.1"/>
    </source>
</evidence>